<dbReference type="InterPro" id="IPR016194">
    <property type="entry name" value="SPOC-like_C_dom_sf"/>
</dbReference>
<dbReference type="GO" id="GO:0006303">
    <property type="term" value="P:double-strand break repair via nonhomologous end joining"/>
    <property type="evidence" value="ECO:0007669"/>
    <property type="project" value="InterPro"/>
</dbReference>
<dbReference type="SUPFAM" id="SSF101420">
    <property type="entry name" value="C-terminal domain of Ku80"/>
    <property type="match status" value="1"/>
</dbReference>
<dbReference type="EMBL" id="ADBJ01000062">
    <property type="protein sequence ID" value="EFA74613.1"/>
    <property type="molecule type" value="Genomic_DNA"/>
</dbReference>
<dbReference type="Gene3D" id="2.40.290.10">
    <property type="match status" value="1"/>
</dbReference>
<dbReference type="InterPro" id="IPR006164">
    <property type="entry name" value="DNA_bd_Ku70/Ku80"/>
</dbReference>
<keyword evidence="4" id="KW-0347">Helicase</keyword>
<dbReference type="Pfam" id="PF08785">
    <property type="entry name" value="Ku_PK_bind"/>
    <property type="match status" value="1"/>
</dbReference>
<keyword evidence="1" id="KW-0238">DNA-binding</keyword>
<name>D3BVJ0_HETP5</name>
<dbReference type="PANTHER" id="PTHR12604:SF4">
    <property type="entry name" value="X-RAY REPAIR CROSS-COMPLEMENTING PROTEIN 5"/>
    <property type="match status" value="1"/>
</dbReference>
<evidence type="ECO:0000256" key="1">
    <source>
        <dbReference type="ARBA" id="ARBA00023125"/>
    </source>
</evidence>
<sequence length="293" mass="33660">MAETKQAVLSRYVKRNGSSASIALLYSHIKANYECLYVCQLPFLDDLKQYQFPPIAPTNSATRKPYIPTAEQCLHDRALHPESQLPKLDPIISKYINPDEAIMENAQDAIKNFQTLFPLTKTTNFKSEPKYRWQDGMLVEQQQEIRLDSYVTDDANASKKRKADDLADYSLDKQSDIINEITYCPTGKRFTQRSILSEGIGVSLNFVVDLSKNQNHWYSGELRDYYESKNRDDFWQLIVTNQIGLITNDESDDSEITEKESKEFLGSKRKTIAINNNQPSKSDSVDDLFDQIE</sequence>
<dbReference type="GO" id="GO:0042162">
    <property type="term" value="F:telomeric DNA binding"/>
    <property type="evidence" value="ECO:0007669"/>
    <property type="project" value="TreeGrafter"/>
</dbReference>
<dbReference type="Gene3D" id="1.25.40.240">
    <property type="entry name" value="Ku, C-terminal domain"/>
    <property type="match status" value="1"/>
</dbReference>
<evidence type="ECO:0000259" key="2">
    <source>
        <dbReference type="Pfam" id="PF02735"/>
    </source>
</evidence>
<proteinExistence type="predicted"/>
<dbReference type="Pfam" id="PF02735">
    <property type="entry name" value="Ku"/>
    <property type="match status" value="1"/>
</dbReference>
<keyword evidence="4" id="KW-0547">Nucleotide-binding</keyword>
<dbReference type="RefSeq" id="XP_020426747.1">
    <property type="nucleotide sequence ID" value="XM_020582331.1"/>
</dbReference>
<dbReference type="InterPro" id="IPR036494">
    <property type="entry name" value="Ku_C_sf"/>
</dbReference>
<dbReference type="GO" id="GO:0000723">
    <property type="term" value="P:telomere maintenance"/>
    <property type="evidence" value="ECO:0007669"/>
    <property type="project" value="TreeGrafter"/>
</dbReference>
<feature type="domain" description="Ku C-terminal" evidence="3">
    <location>
        <begin position="221"/>
        <end position="265"/>
    </location>
</feature>
<accession>D3BVJ0</accession>
<evidence type="ECO:0000259" key="3">
    <source>
        <dbReference type="Pfam" id="PF08785"/>
    </source>
</evidence>
<dbReference type="Gene3D" id="1.10.1600.10">
    <property type="match status" value="1"/>
</dbReference>
<dbReference type="GO" id="GO:0043564">
    <property type="term" value="C:Ku70:Ku80 complex"/>
    <property type="evidence" value="ECO:0007669"/>
    <property type="project" value="TreeGrafter"/>
</dbReference>
<evidence type="ECO:0000313" key="5">
    <source>
        <dbReference type="Proteomes" id="UP000001396"/>
    </source>
</evidence>
<dbReference type="Proteomes" id="UP000001396">
    <property type="component" value="Unassembled WGS sequence"/>
</dbReference>
<dbReference type="GO" id="GO:0004386">
    <property type="term" value="F:helicase activity"/>
    <property type="evidence" value="ECO:0007669"/>
    <property type="project" value="UniProtKB-KW"/>
</dbReference>
<keyword evidence="4" id="KW-0067">ATP-binding</keyword>
<dbReference type="GeneID" id="31367049"/>
<dbReference type="STRING" id="670386.D3BVJ0"/>
<keyword evidence="5" id="KW-1185">Reference proteome</keyword>
<organism evidence="4 5">
    <name type="scientific">Heterostelium pallidum (strain ATCC 26659 / Pp 5 / PN500)</name>
    <name type="common">Cellular slime mold</name>
    <name type="synonym">Polysphondylium pallidum</name>
    <dbReference type="NCBI Taxonomy" id="670386"/>
    <lineage>
        <taxon>Eukaryota</taxon>
        <taxon>Amoebozoa</taxon>
        <taxon>Evosea</taxon>
        <taxon>Eumycetozoa</taxon>
        <taxon>Dictyostelia</taxon>
        <taxon>Acytosteliales</taxon>
        <taxon>Acytosteliaceae</taxon>
        <taxon>Heterostelium</taxon>
    </lineage>
</organism>
<dbReference type="InParanoid" id="D3BVJ0"/>
<evidence type="ECO:0000313" key="4">
    <source>
        <dbReference type="EMBL" id="EFA74613.1"/>
    </source>
</evidence>
<feature type="domain" description="Ku" evidence="2">
    <location>
        <begin position="1"/>
        <end position="58"/>
    </location>
</feature>
<reference evidence="4 5" key="1">
    <citation type="journal article" date="2011" name="Genome Res.">
        <title>Phylogeny-wide analysis of social amoeba genomes highlights ancient origins for complex intercellular communication.</title>
        <authorList>
            <person name="Heidel A.J."/>
            <person name="Lawal H.M."/>
            <person name="Felder M."/>
            <person name="Schilde C."/>
            <person name="Helps N.R."/>
            <person name="Tunggal B."/>
            <person name="Rivero F."/>
            <person name="John U."/>
            <person name="Schleicher M."/>
            <person name="Eichinger L."/>
            <person name="Platzer M."/>
            <person name="Noegel A.A."/>
            <person name="Schaap P."/>
            <person name="Gloeckner G."/>
        </authorList>
    </citation>
    <scope>NUCLEOTIDE SEQUENCE [LARGE SCALE GENOMIC DNA]</scope>
    <source>
        <strain evidence="5">ATCC 26659 / Pp 5 / PN500</strain>
    </source>
</reference>
<comment type="caution">
    <text evidence="4">The sequence shown here is derived from an EMBL/GenBank/DDBJ whole genome shotgun (WGS) entry which is preliminary data.</text>
</comment>
<protein>
    <submittedName>
        <fullName evidence="4">ATP-dependent DNA helicase</fullName>
    </submittedName>
</protein>
<dbReference type="PANTHER" id="PTHR12604">
    <property type="entry name" value="KU AUTOANTIGEN DNA HELICASE"/>
    <property type="match status" value="1"/>
</dbReference>
<dbReference type="AlphaFoldDB" id="D3BVJ0"/>
<dbReference type="InterPro" id="IPR014893">
    <property type="entry name" value="Ku_PK_bind"/>
</dbReference>
<gene>
    <name evidence="4" type="primary">ku80</name>
    <name evidence="4" type="ORF">PPL_11581</name>
</gene>
<dbReference type="SUPFAM" id="SSF100939">
    <property type="entry name" value="SPOC domain-like"/>
    <property type="match status" value="1"/>
</dbReference>
<dbReference type="GO" id="GO:0003690">
    <property type="term" value="F:double-stranded DNA binding"/>
    <property type="evidence" value="ECO:0007669"/>
    <property type="project" value="TreeGrafter"/>
</dbReference>
<keyword evidence="4" id="KW-0378">Hydrolase</keyword>